<name>A0ABU1LX14_9BURK</name>
<accession>A0ABU1LX14</accession>
<keyword evidence="2" id="KW-1185">Reference proteome</keyword>
<gene>
    <name evidence="1" type="ORF">J2804_004723</name>
</gene>
<proteinExistence type="predicted"/>
<evidence type="ECO:0000313" key="2">
    <source>
        <dbReference type="Proteomes" id="UP001264340"/>
    </source>
</evidence>
<dbReference type="Proteomes" id="UP001264340">
    <property type="component" value="Unassembled WGS sequence"/>
</dbReference>
<reference evidence="1 2" key="1">
    <citation type="submission" date="2023-07" db="EMBL/GenBank/DDBJ databases">
        <title>Sorghum-associated microbial communities from plants grown in Nebraska, USA.</title>
        <authorList>
            <person name="Schachtman D."/>
        </authorList>
    </citation>
    <scope>NUCLEOTIDE SEQUENCE [LARGE SCALE GENOMIC DNA]</scope>
    <source>
        <strain evidence="1 2">DS1316</strain>
    </source>
</reference>
<protein>
    <submittedName>
        <fullName evidence="1">Uncharacterized protein</fullName>
    </submittedName>
</protein>
<sequence>MKIYAGFGAALHGANAMAFEFFRQKGESFPLREAENLVVLTANRLRGG</sequence>
<dbReference type="RefSeq" id="WP_310124339.1">
    <property type="nucleotide sequence ID" value="NZ_JAVDQV010000011.1"/>
</dbReference>
<dbReference type="EMBL" id="JAVDRP010000010">
    <property type="protein sequence ID" value="MDR6411295.1"/>
    <property type="molecule type" value="Genomic_DNA"/>
</dbReference>
<organism evidence="1 2">
    <name type="scientific">Paraburkholderia terricola</name>
    <dbReference type="NCBI Taxonomy" id="169427"/>
    <lineage>
        <taxon>Bacteria</taxon>
        <taxon>Pseudomonadati</taxon>
        <taxon>Pseudomonadota</taxon>
        <taxon>Betaproteobacteria</taxon>
        <taxon>Burkholderiales</taxon>
        <taxon>Burkholderiaceae</taxon>
        <taxon>Paraburkholderia</taxon>
    </lineage>
</organism>
<comment type="caution">
    <text evidence="1">The sequence shown here is derived from an EMBL/GenBank/DDBJ whole genome shotgun (WGS) entry which is preliminary data.</text>
</comment>
<evidence type="ECO:0000313" key="1">
    <source>
        <dbReference type="EMBL" id="MDR6411295.1"/>
    </source>
</evidence>